<dbReference type="SUPFAM" id="SSF111331">
    <property type="entry name" value="NAD kinase/diacylglycerol kinase-like"/>
    <property type="match status" value="1"/>
</dbReference>
<dbReference type="InterPro" id="IPR016064">
    <property type="entry name" value="NAD/diacylglycerol_kinase_sf"/>
</dbReference>
<dbReference type="AlphaFoldDB" id="A0A222P1C1"/>
<organism evidence="2 3">
    <name type="scientific">Legionella clemsonensis</name>
    <dbReference type="NCBI Taxonomy" id="1867846"/>
    <lineage>
        <taxon>Bacteria</taxon>
        <taxon>Pseudomonadati</taxon>
        <taxon>Pseudomonadota</taxon>
        <taxon>Gammaproteobacteria</taxon>
        <taxon>Legionellales</taxon>
        <taxon>Legionellaceae</taxon>
        <taxon>Legionella</taxon>
    </lineage>
</organism>
<protein>
    <submittedName>
        <fullName evidence="2">Lipid kinase BmrU</fullName>
        <ecNumber evidence="2">2.7.1.-</ecNumber>
    </submittedName>
</protein>
<dbReference type="Gene3D" id="2.60.200.40">
    <property type="match status" value="1"/>
</dbReference>
<dbReference type="EMBL" id="CP016397">
    <property type="protein sequence ID" value="ASQ45575.1"/>
    <property type="molecule type" value="Genomic_DNA"/>
</dbReference>
<evidence type="ECO:0000313" key="3">
    <source>
        <dbReference type="Proteomes" id="UP000201728"/>
    </source>
</evidence>
<gene>
    <name evidence="2" type="primary">bmrU</name>
    <name evidence="2" type="ORF">clem_05090</name>
</gene>
<dbReference type="RefSeq" id="WP_094090619.1">
    <property type="nucleotide sequence ID" value="NZ_CP016397.1"/>
</dbReference>
<accession>A0A222P1C1</accession>
<dbReference type="OrthoDB" id="142078at2"/>
<name>A0A222P1C1_9GAMM</name>
<dbReference type="KEGG" id="lcd:clem_05090"/>
<dbReference type="GO" id="GO:0016301">
    <property type="term" value="F:kinase activity"/>
    <property type="evidence" value="ECO:0007669"/>
    <property type="project" value="UniProtKB-KW"/>
</dbReference>
<sequence length="286" mass="32582">MTKIAIILNKSAKNAAQIDNYLTAFNKEKIDYHCYRVAPENLESQIKHCLTDYSLLLVGGGDGTIRSAAQWCANSSTILGVLPLGTMNHFAKELQLPLTVNDLVSALKQPKFIKIDLAEVNGKVFINNSSIGFYPRLAKKRDFYAKHYPKWISYIPSFLEALRYHETFSITVKSKEVDFSIHTSFFMISNNLYSYQFPATISRDNFDQKILGIYFLKRGKLSLSKVIDHLFRKINNFKILASKTPIKIEIEKKPRINISLDGDTVTMETPLIYRCLPDSLQLLTLA</sequence>
<keyword evidence="2" id="KW-0808">Transferase</keyword>
<dbReference type="InterPro" id="IPR017438">
    <property type="entry name" value="ATP-NAD_kinase_N"/>
</dbReference>
<feature type="domain" description="DAGKc" evidence="1">
    <location>
        <begin position="53"/>
        <end position="124"/>
    </location>
</feature>
<reference evidence="3" key="1">
    <citation type="submission" date="2016-07" db="EMBL/GenBank/DDBJ databases">
        <authorList>
            <person name="Florea S."/>
            <person name="Webb J.S."/>
            <person name="Jaromczyk J."/>
            <person name="Schardl C.L."/>
        </authorList>
    </citation>
    <scope>NUCLEOTIDE SEQUENCE [LARGE SCALE GENOMIC DNA]</scope>
    <source>
        <strain evidence="3">CDC-D5610</strain>
    </source>
</reference>
<keyword evidence="3" id="KW-1185">Reference proteome</keyword>
<dbReference type="Pfam" id="PF00781">
    <property type="entry name" value="DAGK_cat"/>
    <property type="match status" value="1"/>
</dbReference>
<proteinExistence type="predicted"/>
<evidence type="ECO:0000313" key="2">
    <source>
        <dbReference type="EMBL" id="ASQ45575.1"/>
    </source>
</evidence>
<evidence type="ECO:0000259" key="1">
    <source>
        <dbReference type="PROSITE" id="PS50146"/>
    </source>
</evidence>
<dbReference type="EC" id="2.7.1.-" evidence="2"/>
<dbReference type="PROSITE" id="PS50146">
    <property type="entry name" value="DAGK"/>
    <property type="match status" value="1"/>
</dbReference>
<dbReference type="Proteomes" id="UP000201728">
    <property type="component" value="Chromosome"/>
</dbReference>
<keyword evidence="2" id="KW-0418">Kinase</keyword>
<dbReference type="Gene3D" id="3.40.50.10330">
    <property type="entry name" value="Probable inorganic polyphosphate/atp-NAD kinase, domain 1"/>
    <property type="match status" value="1"/>
</dbReference>
<dbReference type="InterPro" id="IPR001206">
    <property type="entry name" value="Diacylglycerol_kinase_cat_dom"/>
</dbReference>